<organism evidence="3 4">
    <name type="scientific">Rubripirellula obstinata</name>
    <dbReference type="NCBI Taxonomy" id="406547"/>
    <lineage>
        <taxon>Bacteria</taxon>
        <taxon>Pseudomonadati</taxon>
        <taxon>Planctomycetota</taxon>
        <taxon>Planctomycetia</taxon>
        <taxon>Pirellulales</taxon>
        <taxon>Pirellulaceae</taxon>
        <taxon>Rubripirellula</taxon>
    </lineage>
</organism>
<accession>A0A5B1CFW5</accession>
<keyword evidence="1" id="KW-0732">Signal</keyword>
<dbReference type="EMBL" id="VRLW01000001">
    <property type="protein sequence ID" value="KAA1259082.1"/>
    <property type="molecule type" value="Genomic_DNA"/>
</dbReference>
<evidence type="ECO:0000256" key="1">
    <source>
        <dbReference type="SAM" id="SignalP"/>
    </source>
</evidence>
<keyword evidence="4" id="KW-1185">Reference proteome</keyword>
<feature type="chain" id="PRO_5022731431" description="Ice-binding protein C-terminal domain-containing protein" evidence="1">
    <location>
        <begin position="22"/>
        <end position="266"/>
    </location>
</feature>
<proteinExistence type="predicted"/>
<protein>
    <recommendedName>
        <fullName evidence="2">Ice-binding protein C-terminal domain-containing protein</fullName>
    </recommendedName>
</protein>
<evidence type="ECO:0000259" key="2">
    <source>
        <dbReference type="Pfam" id="PF07589"/>
    </source>
</evidence>
<dbReference type="NCBIfam" id="TIGR02595">
    <property type="entry name" value="PEP_CTERM"/>
    <property type="match status" value="1"/>
</dbReference>
<gene>
    <name evidence="3" type="ORF">LF1_16100</name>
</gene>
<dbReference type="Proteomes" id="UP000322699">
    <property type="component" value="Unassembled WGS sequence"/>
</dbReference>
<reference evidence="3 4" key="1">
    <citation type="submission" date="2019-08" db="EMBL/GenBank/DDBJ databases">
        <title>Deep-cultivation of Planctomycetes and their phenomic and genomic characterization uncovers novel biology.</title>
        <authorList>
            <person name="Wiegand S."/>
            <person name="Jogler M."/>
            <person name="Boedeker C."/>
            <person name="Pinto D."/>
            <person name="Vollmers J."/>
            <person name="Rivas-Marin E."/>
            <person name="Kohn T."/>
            <person name="Peeters S.H."/>
            <person name="Heuer A."/>
            <person name="Rast P."/>
            <person name="Oberbeckmann S."/>
            <person name="Bunk B."/>
            <person name="Jeske O."/>
            <person name="Meyerdierks A."/>
            <person name="Storesund J.E."/>
            <person name="Kallscheuer N."/>
            <person name="Luecker S."/>
            <person name="Lage O.M."/>
            <person name="Pohl T."/>
            <person name="Merkel B.J."/>
            <person name="Hornburger P."/>
            <person name="Mueller R.-W."/>
            <person name="Bruemmer F."/>
            <person name="Labrenz M."/>
            <person name="Spormann A.M."/>
            <person name="Op Den Camp H."/>
            <person name="Overmann J."/>
            <person name="Amann R."/>
            <person name="Jetten M.S.M."/>
            <person name="Mascher T."/>
            <person name="Medema M.H."/>
            <person name="Devos D.P."/>
            <person name="Kaster A.-K."/>
            <person name="Ovreas L."/>
            <person name="Rohde M."/>
            <person name="Galperin M.Y."/>
            <person name="Jogler C."/>
        </authorList>
    </citation>
    <scope>NUCLEOTIDE SEQUENCE [LARGE SCALE GENOMIC DNA]</scope>
    <source>
        <strain evidence="3 4">LF1</strain>
    </source>
</reference>
<evidence type="ECO:0000313" key="4">
    <source>
        <dbReference type="Proteomes" id="UP000322699"/>
    </source>
</evidence>
<feature type="domain" description="Ice-binding protein C-terminal" evidence="2">
    <location>
        <begin position="241"/>
        <end position="262"/>
    </location>
</feature>
<dbReference type="RefSeq" id="WP_160148087.1">
    <property type="nucleotide sequence ID" value="NZ_LWSK01000032.1"/>
</dbReference>
<name>A0A5B1CFW5_9BACT</name>
<sequence length="266" mass="27260" precursor="true">MKRFLSGFLVLLAMSATAVNAQTIVTSAPSDMPGPTVSSIDLLQTSLAAGEGTEGNLAFTGGTIANTITAGNGINASWLGNDGTSLTNSGGTTLAAHVTATGLSNAAMLSDGIWGNEAATSRGTAVFQTDEYIEYTFDLSSAALGFDITGIDLYSNWGTGDGRNEINVDIDYSLVGSPTVFDQDLIAPAAYDPPAGTTQAIMNISGLTATGVAGIRFNFPAQENNGVGYSEIDVFGTATVIPEPTSLALLSVVSLGAMARRRKRNA</sequence>
<evidence type="ECO:0000313" key="3">
    <source>
        <dbReference type="EMBL" id="KAA1259082.1"/>
    </source>
</evidence>
<comment type="caution">
    <text evidence="3">The sequence shown here is derived from an EMBL/GenBank/DDBJ whole genome shotgun (WGS) entry which is preliminary data.</text>
</comment>
<feature type="signal peptide" evidence="1">
    <location>
        <begin position="1"/>
        <end position="21"/>
    </location>
</feature>
<dbReference type="Pfam" id="PF07589">
    <property type="entry name" value="PEP-CTERM"/>
    <property type="match status" value="1"/>
</dbReference>
<dbReference type="InterPro" id="IPR013424">
    <property type="entry name" value="Ice-binding_C"/>
</dbReference>
<dbReference type="AlphaFoldDB" id="A0A5B1CFW5"/>